<dbReference type="PANTHER" id="PTHR31062">
    <property type="entry name" value="XYLOGLUCAN ENDOTRANSGLUCOSYLASE/HYDROLASE PROTEIN 8-RELATED"/>
    <property type="match status" value="1"/>
</dbReference>
<dbReference type="InterPro" id="IPR000757">
    <property type="entry name" value="Beta-glucanase-like"/>
</dbReference>
<dbReference type="InterPro" id="IPR008263">
    <property type="entry name" value="GH16_AS"/>
</dbReference>
<evidence type="ECO:0000256" key="5">
    <source>
        <dbReference type="ARBA" id="ARBA00029722"/>
    </source>
</evidence>
<feature type="active site" description="Proton donor" evidence="8">
    <location>
        <position position="596"/>
    </location>
</feature>
<name>A0AAE9SB46_9GAMM</name>
<sequence length="740" mass="84878">MNNITIPKPVFRFIYRISLHAKKLLRKKKCIAFAQANSYPKRDSIGNIYVINLDRQPQRWKKVVSELTQILDYKGIPLSEYATRISAVDALEFENVVKSENVDTTYTLGEQLYVDPRKVLPSKLNLDEKIQMSRQEIAVALSHIDIWKKIATGNEQYALVLEDDVYLSYKFSDYVGKVWHELLKLRGESVLFDILYLSYREVDLGAEKTLITENTFQLFRGIWFLSGYVLSKRGAQRLLNQLPVRGPIDLWINHKFSNMDALLASSSVIQQRVDEKSQNSYSILPILSKIGILNSDSPGEYNSTPLVKPIFVVGKDHEQLTSLAMALSMLGYRCYSDIDKLPDEECKLLTEENGTSNFDAFINIGCIDKNIYKLAKLHPKGHLIVIEENLSKNEVISITEFWHDRNLVLNSYSSYAWKTLCEFIRAVPPASPYPKLRGLGQRKLEKREISQIENSEKLSHVWLEADSAPWILPAKRSSHEIYSISKSMDNSIHECVMSDSFNHFNDDLWIKRDDTFPGNMGLFISSNLSISSGQPAEFTVMTEDLGVRQFGSAALTSRRSFLFGRFEAVLKPPKIDGIITGMFLHRNSPRQEIDIEFLGKDPRKILINVYYNPGCEGARFDYGYRGTPVLIDLWFDATADFHSYAIEWDENEIRWYVDGVNIHKRSSWEPTPIPHLPMMFHLNCWPSASRELAGKLDKKLLPAKALVKSVFISTPEHKDMKIMETRSNTDKEDSYECEEA</sequence>
<keyword evidence="4" id="KW-0326">Glycosidase</keyword>
<keyword evidence="11" id="KW-1185">Reference proteome</keyword>
<dbReference type="PROSITE" id="PS01034">
    <property type="entry name" value="GH16_1"/>
    <property type="match status" value="1"/>
</dbReference>
<dbReference type="Pfam" id="PF01755">
    <property type="entry name" value="Glyco_transf_25"/>
    <property type="match status" value="1"/>
</dbReference>
<dbReference type="Proteomes" id="UP001056890">
    <property type="component" value="Chromosome"/>
</dbReference>
<evidence type="ECO:0000259" key="9">
    <source>
        <dbReference type="PROSITE" id="PS51762"/>
    </source>
</evidence>
<evidence type="ECO:0000256" key="2">
    <source>
        <dbReference type="ARBA" id="ARBA00014569"/>
    </source>
</evidence>
<evidence type="ECO:0000256" key="1">
    <source>
        <dbReference type="ARBA" id="ARBA00006865"/>
    </source>
</evidence>
<dbReference type="Gene3D" id="2.60.120.200">
    <property type="match status" value="1"/>
</dbReference>
<dbReference type="InterPro" id="IPR013320">
    <property type="entry name" value="ConA-like_dom_sf"/>
</dbReference>
<reference evidence="10" key="1">
    <citation type="submission" date="2022-06" db="EMBL/GenBank/DDBJ databases">
        <title>Complete Genome of Aeromonas sp. Strain SOD01 Isolated from an Urban Freshwater Stream.</title>
        <authorList>
            <person name="Williams L.E."/>
            <person name="Brysgel T."/>
            <person name="Capestro E.M."/>
            <person name="Foltz G.V."/>
            <person name="Gardner A.E."/>
            <person name="Ingrassia J."/>
            <person name="Peterson E."/>
            <person name="Arruda J."/>
            <person name="Flaherty I."/>
            <person name="Hunt M."/>
            <person name="Pappas G."/>
            <person name="Ramsaran S."/>
            <person name="Rocha M."/>
        </authorList>
    </citation>
    <scope>NUCLEOTIDE SEQUENCE</scope>
    <source>
        <strain evidence="10">SOD01</strain>
    </source>
</reference>
<dbReference type="PROSITE" id="PS51762">
    <property type="entry name" value="GH16_2"/>
    <property type="match status" value="1"/>
</dbReference>
<accession>A0AAE9SB46</accession>
<dbReference type="PRINTS" id="PR00737">
    <property type="entry name" value="GLHYDRLASE16"/>
</dbReference>
<proteinExistence type="inferred from homology"/>
<evidence type="ECO:0000313" key="11">
    <source>
        <dbReference type="Proteomes" id="UP001056890"/>
    </source>
</evidence>
<dbReference type="RefSeq" id="WP_252994706.1">
    <property type="nucleotide sequence ID" value="NZ_CP099717.1"/>
</dbReference>
<feature type="domain" description="GH16" evidence="9">
    <location>
        <begin position="483"/>
        <end position="707"/>
    </location>
</feature>
<dbReference type="InterPro" id="IPR002654">
    <property type="entry name" value="Glyco_trans_25"/>
</dbReference>
<protein>
    <recommendedName>
        <fullName evidence="2">Beta-glucanase</fullName>
    </recommendedName>
    <alternativeName>
        <fullName evidence="7">1,3-1,4-beta-D-glucan 4-glucanohydrolase</fullName>
    </alternativeName>
    <alternativeName>
        <fullName evidence="6">Endo-beta-1,3-1,4 glucanase</fullName>
    </alternativeName>
    <alternativeName>
        <fullName evidence="5">Lichenase</fullName>
    </alternativeName>
</protein>
<dbReference type="InterPro" id="IPR044791">
    <property type="entry name" value="Beta-glucanase/XTH"/>
</dbReference>
<dbReference type="GO" id="GO:0004553">
    <property type="term" value="F:hydrolase activity, hydrolyzing O-glycosyl compounds"/>
    <property type="evidence" value="ECO:0007669"/>
    <property type="project" value="InterPro"/>
</dbReference>
<organism evidence="10 11">
    <name type="scientific">Aeromonas encheleia</name>
    <dbReference type="NCBI Taxonomy" id="73010"/>
    <lineage>
        <taxon>Bacteria</taxon>
        <taxon>Pseudomonadati</taxon>
        <taxon>Pseudomonadota</taxon>
        <taxon>Gammaproteobacteria</taxon>
        <taxon>Aeromonadales</taxon>
        <taxon>Aeromonadaceae</taxon>
        <taxon>Aeromonas</taxon>
    </lineage>
</organism>
<comment type="similarity">
    <text evidence="1">Belongs to the glycosyl hydrolase 16 family.</text>
</comment>
<dbReference type="EMBL" id="CP099717">
    <property type="protein sequence ID" value="USV56435.1"/>
    <property type="molecule type" value="Genomic_DNA"/>
</dbReference>
<keyword evidence="3" id="KW-0378">Hydrolase</keyword>
<dbReference type="SUPFAM" id="SSF49899">
    <property type="entry name" value="Concanavalin A-like lectins/glucanases"/>
    <property type="match status" value="1"/>
</dbReference>
<dbReference type="Pfam" id="PF00722">
    <property type="entry name" value="Glyco_hydro_16"/>
    <property type="match status" value="1"/>
</dbReference>
<feature type="active site" description="Nucleophile" evidence="8">
    <location>
        <position position="592"/>
    </location>
</feature>
<evidence type="ECO:0000256" key="7">
    <source>
        <dbReference type="ARBA" id="ARBA00031665"/>
    </source>
</evidence>
<evidence type="ECO:0000256" key="8">
    <source>
        <dbReference type="PIRSR" id="PIRSR608264-1"/>
    </source>
</evidence>
<dbReference type="GO" id="GO:0005975">
    <property type="term" value="P:carbohydrate metabolic process"/>
    <property type="evidence" value="ECO:0007669"/>
    <property type="project" value="InterPro"/>
</dbReference>
<evidence type="ECO:0000313" key="10">
    <source>
        <dbReference type="EMBL" id="USV56435.1"/>
    </source>
</evidence>
<evidence type="ECO:0000256" key="6">
    <source>
        <dbReference type="ARBA" id="ARBA00029771"/>
    </source>
</evidence>
<dbReference type="AlphaFoldDB" id="A0AAE9SB46"/>
<evidence type="ECO:0000256" key="3">
    <source>
        <dbReference type="ARBA" id="ARBA00022801"/>
    </source>
</evidence>
<evidence type="ECO:0000256" key="4">
    <source>
        <dbReference type="ARBA" id="ARBA00023295"/>
    </source>
</evidence>
<dbReference type="InterPro" id="IPR008264">
    <property type="entry name" value="Beta_glucanase"/>
</dbReference>
<dbReference type="CDD" id="cd06532">
    <property type="entry name" value="Glyco_transf_25"/>
    <property type="match status" value="1"/>
</dbReference>
<gene>
    <name evidence="10" type="ORF">NHF51_13875</name>
</gene>